<dbReference type="SUPFAM" id="SSF51735">
    <property type="entry name" value="NAD(P)-binding Rossmann-fold domains"/>
    <property type="match status" value="1"/>
</dbReference>
<dbReference type="AlphaFoldDB" id="A0A2K8MFZ3"/>
<evidence type="ECO:0000256" key="4">
    <source>
        <dbReference type="ARBA" id="ARBA00017099"/>
    </source>
</evidence>
<dbReference type="InterPro" id="IPR017853">
    <property type="entry name" value="GH"/>
</dbReference>
<dbReference type="PANTHER" id="PTHR10491">
    <property type="entry name" value="DTDP-4-DEHYDRORHAMNOSE REDUCTASE"/>
    <property type="match status" value="1"/>
</dbReference>
<evidence type="ECO:0000259" key="7">
    <source>
        <dbReference type="Pfam" id="PF04321"/>
    </source>
</evidence>
<dbReference type="GO" id="GO:0019305">
    <property type="term" value="P:dTDP-rhamnose biosynthetic process"/>
    <property type="evidence" value="ECO:0007669"/>
    <property type="project" value="UniProtKB-UniPathway"/>
</dbReference>
<evidence type="ECO:0000313" key="9">
    <source>
        <dbReference type="Proteomes" id="UP000229081"/>
    </source>
</evidence>
<dbReference type="KEGG" id="sphc:CVN68_00510"/>
<dbReference type="InterPro" id="IPR029903">
    <property type="entry name" value="RmlD-like-bd"/>
</dbReference>
<dbReference type="OrthoDB" id="9803892at2"/>
<accession>A0A2K8MFZ3</accession>
<protein>
    <recommendedName>
        <fullName evidence="4 6">dTDP-4-dehydrorhamnose reductase</fullName>
        <ecNumber evidence="3 6">1.1.1.133</ecNumber>
    </recommendedName>
</protein>
<dbReference type="GO" id="GO:0008831">
    <property type="term" value="F:dTDP-4-dehydrorhamnose reductase activity"/>
    <property type="evidence" value="ECO:0007669"/>
    <property type="project" value="UniProtKB-EC"/>
</dbReference>
<keyword evidence="6" id="KW-0521">NADP</keyword>
<evidence type="ECO:0000313" key="8">
    <source>
        <dbReference type="EMBL" id="ATY30659.1"/>
    </source>
</evidence>
<comment type="similarity">
    <text evidence="2 6">Belongs to the dTDP-4-dehydrorhamnose reductase family.</text>
</comment>
<dbReference type="Gene3D" id="3.20.20.80">
    <property type="entry name" value="Glycosidases"/>
    <property type="match status" value="1"/>
</dbReference>
<dbReference type="CDD" id="cd05254">
    <property type="entry name" value="dTDP_HR_like_SDR_e"/>
    <property type="match status" value="1"/>
</dbReference>
<dbReference type="Pfam" id="PF04321">
    <property type="entry name" value="RmlD_sub_bind"/>
    <property type="match status" value="1"/>
</dbReference>
<comment type="pathway">
    <text evidence="1 6">Carbohydrate biosynthesis; dTDP-L-rhamnose biosynthesis.</text>
</comment>
<dbReference type="EC" id="1.1.1.133" evidence="3 6"/>
<keyword evidence="9" id="KW-1185">Reference proteome</keyword>
<evidence type="ECO:0000256" key="6">
    <source>
        <dbReference type="RuleBase" id="RU364082"/>
    </source>
</evidence>
<dbReference type="InterPro" id="IPR036291">
    <property type="entry name" value="NAD(P)-bd_dom_sf"/>
</dbReference>
<dbReference type="RefSeq" id="WP_100280474.1">
    <property type="nucleotide sequence ID" value="NZ_CP024923.1"/>
</dbReference>
<comment type="cofactor">
    <cofactor evidence="6">
        <name>Mg(2+)</name>
        <dbReference type="ChEBI" id="CHEBI:18420"/>
    </cofactor>
    <text evidence="6">Binds 1 Mg(2+) ion per monomer.</text>
</comment>
<reference evidence="8 9" key="1">
    <citation type="submission" date="2017-11" db="EMBL/GenBank/DDBJ databases">
        <title>Complete genome sequence of Sphingomonas sp. Strain Cra20, a psychrotolerant potential plant growth promoting rhizobacteria.</title>
        <authorList>
            <person name="Luo Y."/>
        </authorList>
    </citation>
    <scope>NUCLEOTIDE SEQUENCE [LARGE SCALE GENOMIC DNA]</scope>
    <source>
        <strain evidence="8 9">Cra20</strain>
    </source>
</reference>
<evidence type="ECO:0000256" key="5">
    <source>
        <dbReference type="ARBA" id="ARBA00048200"/>
    </source>
</evidence>
<evidence type="ECO:0000256" key="3">
    <source>
        <dbReference type="ARBA" id="ARBA00012929"/>
    </source>
</evidence>
<dbReference type="PANTHER" id="PTHR10491:SF4">
    <property type="entry name" value="METHIONINE ADENOSYLTRANSFERASE 2 SUBUNIT BETA"/>
    <property type="match status" value="1"/>
</dbReference>
<proteinExistence type="inferred from homology"/>
<dbReference type="Gene3D" id="3.90.25.10">
    <property type="entry name" value="UDP-galactose 4-epimerase, domain 1"/>
    <property type="match status" value="1"/>
</dbReference>
<organism evidence="8 9">
    <name type="scientific">Sphingomonas psychrotolerans</name>
    <dbReference type="NCBI Taxonomy" id="1327635"/>
    <lineage>
        <taxon>Bacteria</taxon>
        <taxon>Pseudomonadati</taxon>
        <taxon>Pseudomonadota</taxon>
        <taxon>Alphaproteobacteria</taxon>
        <taxon>Sphingomonadales</taxon>
        <taxon>Sphingomonadaceae</taxon>
        <taxon>Sphingomonas</taxon>
    </lineage>
</organism>
<dbReference type="InterPro" id="IPR005913">
    <property type="entry name" value="dTDP_dehydrorham_reduct"/>
</dbReference>
<dbReference type="Gene3D" id="3.40.50.720">
    <property type="entry name" value="NAD(P)-binding Rossmann-like Domain"/>
    <property type="match status" value="1"/>
</dbReference>
<feature type="domain" description="RmlD-like substrate binding" evidence="7">
    <location>
        <begin position="449"/>
        <end position="703"/>
    </location>
</feature>
<sequence length="734" mass="80582">MGQHELELWAGPECTVNRVGDAFGDQFERCGHTRRLEDLDLFAGLGIKAIRYPVLWERIAPERPDVCDWRWVDPRMHRLRELGIDVIAGLVHHGSGPAYTNLLDDEGFAPGLAEHARRVAERYDWVDRYTPVNEPLTTARFSALYGHWYPHACDERSFWRALLNQIDGVRLSMAAIRSVNPGAKLVQTDDLGRTFATGEVRGQAAFDNIRRWAGWDLLCGRVTLEHPLWDHIAAFGLAGRLDAIASAPCPPDVIGLNHYLTSDRFLDHRLHRYPPHLHGGNGRQHYADVEAIRVLEPAPPGLEGVLRETWARYGIPIAVTEVHNGCTREEQMRWIAEAWDTAARLRREGVDVRAITIWSLLGSCGWNTLLTARGLYESGVFDVSGDKPRATALAALMRGLPDGESRPPAAQGAGWWRRPIRLLYPTVHCPALREAHEHGEDAPPVSAPLLILGATGTLGQAFARACAHRNIAHVLTSRHEIDLCDPDSIARTLDQHAPWAVINAAGWVRVDEAEAEAHACHEANAEGAIRLGAAAGSRGIPTLNFSSDLVFDGRAAAPYVETDAPAPLGVYGQSKLDMEEGLASLPGRHLVIRTAAFFSPFDRHNFAVAVASTLARGECYRAARDLVVSPTYVPHLVDTALDLLIDGETGLWHLTNGTAVSWADFAMMIADKLHLQANLIQPVLAEDFDLRAPRPAFVPLATTRGAGLPPLDTAIAQFASSYMHGSVKENSEAA</sequence>
<dbReference type="EMBL" id="CP024923">
    <property type="protein sequence ID" value="ATY30659.1"/>
    <property type="molecule type" value="Genomic_DNA"/>
</dbReference>
<evidence type="ECO:0000256" key="1">
    <source>
        <dbReference type="ARBA" id="ARBA00004781"/>
    </source>
</evidence>
<keyword evidence="6" id="KW-0560">Oxidoreductase</keyword>
<comment type="function">
    <text evidence="6">Catalyzes the reduction of dTDP-6-deoxy-L-lyxo-4-hexulose to yield dTDP-L-rhamnose.</text>
</comment>
<evidence type="ECO:0000256" key="2">
    <source>
        <dbReference type="ARBA" id="ARBA00010944"/>
    </source>
</evidence>
<gene>
    <name evidence="8" type="ORF">CVN68_00510</name>
</gene>
<name>A0A2K8MFZ3_9SPHN</name>
<comment type="catalytic activity">
    <reaction evidence="5 6">
        <text>dTDP-beta-L-rhamnose + NADP(+) = dTDP-4-dehydro-beta-L-rhamnose + NADPH + H(+)</text>
        <dbReference type="Rhea" id="RHEA:21796"/>
        <dbReference type="ChEBI" id="CHEBI:15378"/>
        <dbReference type="ChEBI" id="CHEBI:57510"/>
        <dbReference type="ChEBI" id="CHEBI:57783"/>
        <dbReference type="ChEBI" id="CHEBI:58349"/>
        <dbReference type="ChEBI" id="CHEBI:62830"/>
        <dbReference type="EC" id="1.1.1.133"/>
    </reaction>
</comment>
<dbReference type="UniPathway" id="UPA00124"/>
<dbReference type="SUPFAM" id="SSF51445">
    <property type="entry name" value="(Trans)glycosidases"/>
    <property type="match status" value="1"/>
</dbReference>
<dbReference type="Proteomes" id="UP000229081">
    <property type="component" value="Chromosome"/>
</dbReference>